<dbReference type="Gene3D" id="3.40.1030.10">
    <property type="entry name" value="Nucleoside phosphorylase/phosphoribosyltransferase catalytic domain"/>
    <property type="match status" value="1"/>
</dbReference>
<dbReference type="SUPFAM" id="SSF52418">
    <property type="entry name" value="Nucleoside phosphorylase/phosphoribosyltransferase catalytic domain"/>
    <property type="match status" value="1"/>
</dbReference>
<dbReference type="InterPro" id="IPR017459">
    <property type="entry name" value="Glycosyl_Trfase_fam3_N_dom"/>
</dbReference>
<evidence type="ECO:0000259" key="5">
    <source>
        <dbReference type="Pfam" id="PF00591"/>
    </source>
</evidence>
<comment type="function">
    <text evidence="4">Catalyzes the transfer of the phosphoribosyl group of 5-phosphorylribose-1-pyrophosphate (PRPP) to anthranilate to yield N-(5'-phosphoribosyl)-anthranilate (PRA).</text>
</comment>
<dbReference type="Pfam" id="PF02885">
    <property type="entry name" value="Glycos_trans_3N"/>
    <property type="match status" value="1"/>
</dbReference>
<dbReference type="Proteomes" id="UP000018454">
    <property type="component" value="Unassembled WGS sequence"/>
</dbReference>
<evidence type="ECO:0000256" key="1">
    <source>
        <dbReference type="ARBA" id="ARBA00022676"/>
    </source>
</evidence>
<dbReference type="EMBL" id="AEUP01000004">
    <property type="protein sequence ID" value="EGE48963.1"/>
    <property type="molecule type" value="Genomic_DNA"/>
</dbReference>
<dbReference type="GO" id="GO:0000162">
    <property type="term" value="P:L-tryptophan biosynthetic process"/>
    <property type="evidence" value="ECO:0007669"/>
    <property type="project" value="UniProtKB-UniRule"/>
</dbReference>
<keyword evidence="2 4" id="KW-0808">Transferase</keyword>
<feature type="binding site" evidence="4">
    <location>
        <begin position="108"/>
        <end position="109"/>
    </location>
    <ligand>
        <name>5-phospho-alpha-D-ribose 1-diphosphate</name>
        <dbReference type="ChEBI" id="CHEBI:58017"/>
    </ligand>
</feature>
<evidence type="ECO:0000259" key="6">
    <source>
        <dbReference type="Pfam" id="PF02885"/>
    </source>
</evidence>
<sequence length="379" mass="39262">MERKTGCCLMSAPLHGAASQVAGEQFFSTILARVADGQTLSAAEAEAAFGVIMDGLIAPERIAAFLMALRVRGETQDELLGGVTALRARMHTVPAMLADTIDVCGTGGDNYGTLNVSTAVAFVLSALGVPVAKHGNRAISSRSGASDVLAALSVPLSAQAEVLAEQMQVHRVIFLSAPHHHPAMRFAAPIRKTLGVRTLFNLMGPLVNPAGVKRQLVGVFSPAWLEPMVNVLKNLGSQKVWAACGLPSDGQGGIDEITLAGPTQVVALENDAICSFSITPEMAGLAYAPVSSILGGDAQYNAQALEALLHGASGAYRDTVVLNAACALHVAGRVTLLRDGRIDPQALRESVALAARPLDDGTALAVLNGLRASNPDARA</sequence>
<evidence type="ECO:0000313" key="7">
    <source>
        <dbReference type="EMBL" id="EGE48963.1"/>
    </source>
</evidence>
<keyword evidence="3 4" id="KW-0822">Tryptophan biosynthesis</keyword>
<dbReference type="AlphaFoldDB" id="F1YQS8"/>
<evidence type="ECO:0000256" key="4">
    <source>
        <dbReference type="HAMAP-Rule" id="MF_00211"/>
    </source>
</evidence>
<comment type="subunit">
    <text evidence="4">Homodimer.</text>
</comment>
<feature type="binding site" evidence="4">
    <location>
        <begin position="115"/>
        <end position="118"/>
    </location>
    <ligand>
        <name>5-phospho-alpha-D-ribose 1-diphosphate</name>
        <dbReference type="ChEBI" id="CHEBI:58017"/>
    </ligand>
</feature>
<feature type="binding site" evidence="4">
    <location>
        <position position="105"/>
    </location>
    <ligand>
        <name>5-phospho-alpha-D-ribose 1-diphosphate</name>
        <dbReference type="ChEBI" id="CHEBI:58017"/>
    </ligand>
</feature>
<dbReference type="SUPFAM" id="SSF47648">
    <property type="entry name" value="Nucleoside phosphorylase/phosphoribosyltransferase N-terminal domain"/>
    <property type="match status" value="1"/>
</dbReference>
<feature type="binding site" evidence="4">
    <location>
        <position position="191"/>
    </location>
    <ligand>
        <name>anthranilate</name>
        <dbReference type="ChEBI" id="CHEBI:16567"/>
        <label>2</label>
    </ligand>
</feature>
<comment type="pathway">
    <text evidence="4">Amino-acid biosynthesis; L-tryptophan biosynthesis; L-tryptophan from chorismate: step 2/5.</text>
</comment>
<reference evidence="7 8" key="1">
    <citation type="journal article" date="2011" name="Science">
        <title>Drosophila microbiome modulates host developmental and metabolic homeostasis via insulin signaling.</title>
        <authorList>
            <person name="Shin S.C."/>
            <person name="Kim S.H."/>
            <person name="You H."/>
            <person name="Kim B."/>
            <person name="Kim A.C."/>
            <person name="Lee K.A."/>
            <person name="Yoon J.H."/>
            <person name="Ryu J.H."/>
            <person name="Lee W.J."/>
        </authorList>
    </citation>
    <scope>NUCLEOTIDE SEQUENCE [LARGE SCALE GENOMIC DNA]</scope>
    <source>
        <strain evidence="7 8">DM001</strain>
    </source>
</reference>
<feature type="binding site" evidence="4">
    <location>
        <position position="105"/>
    </location>
    <ligand>
        <name>anthranilate</name>
        <dbReference type="ChEBI" id="CHEBI:16567"/>
        <label>1</label>
    </ligand>
</feature>
<name>F1YQS8_9PROT</name>
<feature type="domain" description="Glycosyl transferase family 3 N-terminal" evidence="6">
    <location>
        <begin position="29"/>
        <end position="89"/>
    </location>
</feature>
<keyword evidence="4" id="KW-0460">Magnesium</keyword>
<gene>
    <name evidence="4 7" type="primary">trpD</name>
    <name evidence="7" type="ORF">APO_0248</name>
</gene>
<dbReference type="InterPro" id="IPR036320">
    <property type="entry name" value="Glycosyl_Trfase_fam3_N_dom_sf"/>
</dbReference>
<dbReference type="HAMAP" id="MF_00211">
    <property type="entry name" value="TrpD"/>
    <property type="match status" value="1"/>
</dbReference>
<comment type="similarity">
    <text evidence="4">Belongs to the anthranilate phosphoribosyltransferase family.</text>
</comment>
<dbReference type="InterPro" id="IPR005940">
    <property type="entry name" value="Anthranilate_Pribosyl_Tfrase"/>
</dbReference>
<dbReference type="GO" id="GO:0004048">
    <property type="term" value="F:anthranilate phosphoribosyltransferase activity"/>
    <property type="evidence" value="ECO:0007669"/>
    <property type="project" value="UniProtKB-UniRule"/>
</dbReference>
<organism evidence="7 8">
    <name type="scientific">Acetobacter pomorum DM001</name>
    <dbReference type="NCBI Taxonomy" id="945681"/>
    <lineage>
        <taxon>Bacteria</taxon>
        <taxon>Pseudomonadati</taxon>
        <taxon>Pseudomonadota</taxon>
        <taxon>Alphaproteobacteria</taxon>
        <taxon>Acetobacterales</taxon>
        <taxon>Acetobacteraceae</taxon>
        <taxon>Acetobacter</taxon>
    </lineage>
</organism>
<dbReference type="GO" id="GO:0000287">
    <property type="term" value="F:magnesium ion binding"/>
    <property type="evidence" value="ECO:0007669"/>
    <property type="project" value="UniProtKB-UniRule"/>
</dbReference>
<dbReference type="Pfam" id="PF00591">
    <property type="entry name" value="Glycos_transf_3"/>
    <property type="match status" value="1"/>
</dbReference>
<evidence type="ECO:0000256" key="3">
    <source>
        <dbReference type="ARBA" id="ARBA00022822"/>
    </source>
</evidence>
<dbReference type="PANTHER" id="PTHR43285:SF2">
    <property type="entry name" value="ANTHRANILATE PHOSPHORIBOSYLTRANSFERASE"/>
    <property type="match status" value="1"/>
</dbReference>
<comment type="cofactor">
    <cofactor evidence="4">
        <name>Mg(2+)</name>
        <dbReference type="ChEBI" id="CHEBI:18420"/>
    </cofactor>
    <text evidence="4">Binds 2 magnesium ions per monomer.</text>
</comment>
<dbReference type="Gene3D" id="1.20.970.10">
    <property type="entry name" value="Transferase, Pyrimidine Nucleoside Phosphorylase, Chain C"/>
    <property type="match status" value="1"/>
</dbReference>
<feature type="binding site" evidence="4">
    <location>
        <position position="256"/>
    </location>
    <ligand>
        <name>Mg(2+)</name>
        <dbReference type="ChEBI" id="CHEBI:18420"/>
        <label>2</label>
    </ligand>
</feature>
<dbReference type="PANTHER" id="PTHR43285">
    <property type="entry name" value="ANTHRANILATE PHOSPHORIBOSYLTRANSFERASE"/>
    <property type="match status" value="1"/>
</dbReference>
<dbReference type="NCBIfam" id="TIGR01245">
    <property type="entry name" value="trpD"/>
    <property type="match status" value="1"/>
</dbReference>
<comment type="catalytic activity">
    <reaction evidence="4">
        <text>N-(5-phospho-beta-D-ribosyl)anthranilate + diphosphate = 5-phospho-alpha-D-ribose 1-diphosphate + anthranilate</text>
        <dbReference type="Rhea" id="RHEA:11768"/>
        <dbReference type="ChEBI" id="CHEBI:16567"/>
        <dbReference type="ChEBI" id="CHEBI:18277"/>
        <dbReference type="ChEBI" id="CHEBI:33019"/>
        <dbReference type="ChEBI" id="CHEBI:58017"/>
        <dbReference type="EC" id="2.4.2.18"/>
    </reaction>
</comment>
<keyword evidence="4" id="KW-0057">Aromatic amino acid biosynthesis</keyword>
<feature type="binding site" evidence="4">
    <location>
        <position position="145"/>
    </location>
    <ligand>
        <name>5-phospho-alpha-D-ribose 1-diphosphate</name>
        <dbReference type="ChEBI" id="CHEBI:58017"/>
    </ligand>
</feature>
<dbReference type="InterPro" id="IPR000312">
    <property type="entry name" value="Glycosyl_Trfase_fam3"/>
</dbReference>
<dbReference type="GO" id="GO:0005829">
    <property type="term" value="C:cytosol"/>
    <property type="evidence" value="ECO:0007669"/>
    <property type="project" value="TreeGrafter"/>
</dbReference>
<feature type="binding site" evidence="4">
    <location>
        <position position="117"/>
    </location>
    <ligand>
        <name>Mg(2+)</name>
        <dbReference type="ChEBI" id="CHEBI:18420"/>
        <label>1</label>
    </ligand>
</feature>
<dbReference type="EC" id="2.4.2.18" evidence="4"/>
<comment type="caution">
    <text evidence="4">Lacks conserved residue(s) required for the propagation of feature annotation.</text>
</comment>
<evidence type="ECO:0000313" key="8">
    <source>
        <dbReference type="Proteomes" id="UP000018454"/>
    </source>
</evidence>
<keyword evidence="4" id="KW-0028">Amino-acid biosynthesis</keyword>
<protein>
    <recommendedName>
        <fullName evidence="4">Anthranilate phosphoribosyltransferase</fullName>
        <ecNumber evidence="4">2.4.2.18</ecNumber>
    </recommendedName>
</protein>
<dbReference type="UniPathway" id="UPA00035">
    <property type="reaction ID" value="UER00041"/>
</dbReference>
<feature type="domain" description="Glycosyl transferase family 3" evidence="5">
    <location>
        <begin position="99"/>
        <end position="342"/>
    </location>
</feature>
<feature type="binding site" evidence="4">
    <location>
        <position position="256"/>
    </location>
    <ligand>
        <name>Mg(2+)</name>
        <dbReference type="ChEBI" id="CHEBI:18420"/>
        <label>1</label>
    </ligand>
</feature>
<feature type="binding site" evidence="4">
    <location>
        <begin position="133"/>
        <end position="141"/>
    </location>
    <ligand>
        <name>5-phospho-alpha-D-ribose 1-diphosphate</name>
        <dbReference type="ChEBI" id="CHEBI:58017"/>
    </ligand>
</feature>
<feature type="binding site" evidence="4">
    <location>
        <position position="136"/>
    </location>
    <ligand>
        <name>anthranilate</name>
        <dbReference type="ChEBI" id="CHEBI:16567"/>
        <label>1</label>
    </ligand>
</feature>
<evidence type="ECO:0000256" key="2">
    <source>
        <dbReference type="ARBA" id="ARBA00022679"/>
    </source>
</evidence>
<accession>F1YQS8</accession>
<feature type="binding site" evidence="4">
    <location>
        <position position="113"/>
    </location>
    <ligand>
        <name>5-phospho-alpha-D-ribose 1-diphosphate</name>
        <dbReference type="ChEBI" id="CHEBI:58017"/>
    </ligand>
</feature>
<proteinExistence type="inferred from homology"/>
<feature type="binding site" evidence="4">
    <location>
        <position position="255"/>
    </location>
    <ligand>
        <name>Mg(2+)</name>
        <dbReference type="ChEBI" id="CHEBI:18420"/>
        <label>2</label>
    </ligand>
</feature>
<keyword evidence="4" id="KW-0479">Metal-binding</keyword>
<keyword evidence="1 4" id="KW-0328">Glycosyltransferase</keyword>
<dbReference type="InterPro" id="IPR035902">
    <property type="entry name" value="Nuc_phospho_transferase"/>
</dbReference>
<comment type="caution">
    <text evidence="7">The sequence shown here is derived from an EMBL/GenBank/DDBJ whole genome shotgun (WGS) entry which is preliminary data.</text>
</comment>